<sequence length="92" mass="10473">MKERIYKMLDGYELIVSEEALFVRVAEGRMPITTSEEVEFDRVLALVDHLQQQLTEKDATIDILRQALMATRHTLGSAQIIVNAALREGDKE</sequence>
<keyword evidence="2" id="KW-1185">Reference proteome</keyword>
<dbReference type="RefSeq" id="WP_331845306.1">
    <property type="nucleotide sequence ID" value="NZ_JAZHPZ010000002.1"/>
</dbReference>
<evidence type="ECO:0000313" key="1">
    <source>
        <dbReference type="EMBL" id="MEF2965064.1"/>
    </source>
</evidence>
<protein>
    <recommendedName>
        <fullName evidence="3">YtzH-like protein</fullName>
    </recommendedName>
</protein>
<evidence type="ECO:0008006" key="3">
    <source>
        <dbReference type="Google" id="ProtNLM"/>
    </source>
</evidence>
<reference evidence="1 2" key="1">
    <citation type="submission" date="2024-02" db="EMBL/GenBank/DDBJ databases">
        <title>A nitrogen-fixing paenibacillus bacterium.</title>
        <authorList>
            <person name="Zhang W.L."/>
            <person name="Chen S.F."/>
        </authorList>
    </citation>
    <scope>NUCLEOTIDE SEQUENCE [LARGE SCALE GENOMIC DNA]</scope>
    <source>
        <strain evidence="1 2">M1</strain>
    </source>
</reference>
<dbReference type="EMBL" id="JAZHPZ010000002">
    <property type="protein sequence ID" value="MEF2965064.1"/>
    <property type="molecule type" value="Genomic_DNA"/>
</dbReference>
<organism evidence="1 2">
    <name type="scientific">Paenibacillus haidiansis</name>
    <dbReference type="NCBI Taxonomy" id="1574488"/>
    <lineage>
        <taxon>Bacteria</taxon>
        <taxon>Bacillati</taxon>
        <taxon>Bacillota</taxon>
        <taxon>Bacilli</taxon>
        <taxon>Bacillales</taxon>
        <taxon>Paenibacillaceae</taxon>
        <taxon>Paenibacillus</taxon>
    </lineage>
</organism>
<gene>
    <name evidence="1" type="ORF">V3851_04405</name>
</gene>
<name>A0ABU7VMS1_9BACL</name>
<evidence type="ECO:0000313" key="2">
    <source>
        <dbReference type="Proteomes" id="UP001306950"/>
    </source>
</evidence>
<comment type="caution">
    <text evidence="1">The sequence shown here is derived from an EMBL/GenBank/DDBJ whole genome shotgun (WGS) entry which is preliminary data.</text>
</comment>
<dbReference type="Proteomes" id="UP001306950">
    <property type="component" value="Unassembled WGS sequence"/>
</dbReference>
<accession>A0ABU7VMS1</accession>
<proteinExistence type="predicted"/>